<accession>A0A1F4UJ75</accession>
<dbReference type="PANTHER" id="PTHR34136">
    <property type="match status" value="1"/>
</dbReference>
<dbReference type="InterPro" id="IPR004629">
    <property type="entry name" value="WecG_TagA_CpsF"/>
</dbReference>
<dbReference type="CDD" id="cd06533">
    <property type="entry name" value="Glyco_transf_WecG_TagA"/>
    <property type="match status" value="1"/>
</dbReference>
<protein>
    <recommendedName>
        <fullName evidence="5">Glycosyltransferase</fullName>
    </recommendedName>
</protein>
<dbReference type="AlphaFoldDB" id="A0A1F4UJ75"/>
<comment type="caution">
    <text evidence="3">The sequence shown here is derived from an EMBL/GenBank/DDBJ whole genome shotgun (WGS) entry which is preliminary data.</text>
</comment>
<keyword evidence="2" id="KW-0808">Transferase</keyword>
<reference evidence="3 4" key="1">
    <citation type="journal article" date="2016" name="Nat. Commun.">
        <title>Thousands of microbial genomes shed light on interconnected biogeochemical processes in an aquifer system.</title>
        <authorList>
            <person name="Anantharaman K."/>
            <person name="Brown C.T."/>
            <person name="Hug L.A."/>
            <person name="Sharon I."/>
            <person name="Castelle C.J."/>
            <person name="Probst A.J."/>
            <person name="Thomas B.C."/>
            <person name="Singh A."/>
            <person name="Wilkins M.J."/>
            <person name="Karaoz U."/>
            <person name="Brodie E.L."/>
            <person name="Williams K.H."/>
            <person name="Hubbard S.S."/>
            <person name="Banfield J.F."/>
        </authorList>
    </citation>
    <scope>NUCLEOTIDE SEQUENCE [LARGE SCALE GENOMIC DNA]</scope>
</reference>
<evidence type="ECO:0000313" key="3">
    <source>
        <dbReference type="EMBL" id="OGC45011.1"/>
    </source>
</evidence>
<organism evidence="3 4">
    <name type="scientific">candidate division WWE3 bacterium RBG_19FT_COMBO_53_11</name>
    <dbReference type="NCBI Taxonomy" id="1802613"/>
    <lineage>
        <taxon>Bacteria</taxon>
        <taxon>Katanobacteria</taxon>
    </lineage>
</organism>
<keyword evidence="1" id="KW-0328">Glycosyltransferase</keyword>
<dbReference type="STRING" id="1802613.A2V54_02765"/>
<evidence type="ECO:0000256" key="1">
    <source>
        <dbReference type="ARBA" id="ARBA00022676"/>
    </source>
</evidence>
<sequence length="232" mass="26029">MEEAVERVKGFFKSGQKAYVVTPNSEMIIAARKDKEFNWVLNQADLAVPDTAGLVWASRIWGTPLKERVAGTDLFERLCEEAARRGGRVFFLEGPEGLRSGAIAAENLKKRYPKLTVAGTAVAAYADEKEATAAIKSASRGREIDFLFVAYGHGRQEQWIARNLPKISVKVAVGIGGALDFAAGAQRRAPTLIRRLGFEWLYRLVKQPWRIKRQLTLLPFIFLTFKESFKRI</sequence>
<dbReference type="EMBL" id="MEUW01000001">
    <property type="protein sequence ID" value="OGC45011.1"/>
    <property type="molecule type" value="Genomic_DNA"/>
</dbReference>
<dbReference type="GO" id="GO:0016758">
    <property type="term" value="F:hexosyltransferase activity"/>
    <property type="evidence" value="ECO:0007669"/>
    <property type="project" value="TreeGrafter"/>
</dbReference>
<evidence type="ECO:0000256" key="2">
    <source>
        <dbReference type="ARBA" id="ARBA00022679"/>
    </source>
</evidence>
<evidence type="ECO:0008006" key="5">
    <source>
        <dbReference type="Google" id="ProtNLM"/>
    </source>
</evidence>
<gene>
    <name evidence="3" type="ORF">A2V54_02765</name>
</gene>
<dbReference type="Proteomes" id="UP000176583">
    <property type="component" value="Unassembled WGS sequence"/>
</dbReference>
<proteinExistence type="predicted"/>
<evidence type="ECO:0000313" key="4">
    <source>
        <dbReference type="Proteomes" id="UP000176583"/>
    </source>
</evidence>
<name>A0A1F4UJ75_UNCKA</name>
<dbReference type="Pfam" id="PF03808">
    <property type="entry name" value="Glyco_tran_WecG"/>
    <property type="match status" value="1"/>
</dbReference>
<dbReference type="NCBIfam" id="TIGR00696">
    <property type="entry name" value="wecG_tagA_cpsF"/>
    <property type="match status" value="1"/>
</dbReference>
<dbReference type="PANTHER" id="PTHR34136:SF1">
    <property type="entry name" value="UDP-N-ACETYL-D-MANNOSAMINURONIC ACID TRANSFERASE"/>
    <property type="match status" value="1"/>
</dbReference>